<evidence type="ECO:0000256" key="20">
    <source>
        <dbReference type="SAM" id="Phobius"/>
    </source>
</evidence>
<accession>A0AAP0GIL5</accession>
<evidence type="ECO:0000256" key="9">
    <source>
        <dbReference type="ARBA" id="ARBA00022840"/>
    </source>
</evidence>
<evidence type="ECO:0000256" key="11">
    <source>
        <dbReference type="ARBA" id="ARBA00023136"/>
    </source>
</evidence>
<keyword evidence="8 17" id="KW-0418">Kinase</keyword>
<dbReference type="Pfam" id="PF00069">
    <property type="entry name" value="Pkinase"/>
    <property type="match status" value="1"/>
</dbReference>
<reference evidence="25 26" key="1">
    <citation type="submission" date="2024-04" db="EMBL/GenBank/DDBJ databases">
        <title>The reference genome of an endangered Asteraceae, Deinandra increscens subsp. villosa, native to the Central Coast of California.</title>
        <authorList>
            <person name="Guilliams M."/>
            <person name="Hasenstab-Lehman K."/>
            <person name="Meyer R."/>
            <person name="Mcevoy S."/>
        </authorList>
    </citation>
    <scope>NUCLEOTIDE SEQUENCE [LARGE SCALE GENOMIC DNA]</scope>
    <source>
        <tissue evidence="25">Leaf</tissue>
    </source>
</reference>
<dbReference type="GO" id="GO:0005524">
    <property type="term" value="F:ATP binding"/>
    <property type="evidence" value="ECO:0007669"/>
    <property type="project" value="UniProtKB-UniRule"/>
</dbReference>
<dbReference type="InterPro" id="IPR017441">
    <property type="entry name" value="Protein_kinase_ATP_BS"/>
</dbReference>
<evidence type="ECO:0000256" key="10">
    <source>
        <dbReference type="ARBA" id="ARBA00022989"/>
    </source>
</evidence>
<dbReference type="EC" id="2.7.11.1" evidence="17"/>
<dbReference type="CDD" id="cd14066">
    <property type="entry name" value="STKc_IRAK"/>
    <property type="match status" value="1"/>
</dbReference>
<name>A0AAP0GIL5_9ASTR</name>
<evidence type="ECO:0000256" key="1">
    <source>
        <dbReference type="ARBA" id="ARBA00004167"/>
    </source>
</evidence>
<sequence length="876" mass="95754">MAAAVAAVIVVLLSLLTASNSATVFTGSITPNFTTSHFLQIDNSGDFLRSINRTYTAAVLNLQPKPTSFSFYLIVYHTASRAVVWAANRNKPISISGQIRLSFTGITIHDDSGATIWSTPELNSTIASLQLHDSGNLILVDRFNKTLWQSFDFPMDTIVTGQKFPVNGTLTAVNSPSDFSDGDYSFTLTSGDGILRWNDVTYYNLLMDSKSVRNSNKLISYLMVNGSGFYLFGGSESDVAIKVLIPPAVTDSDYRILKMSNDGHLVVMRFTDNNWVTDFSTPGDSCRPPSRCGKLGLCSGDRCSCPPGFRTDPVTNSGCVLTDNSLSLPETCDASFRQSENYVYFQLGTGLEYFPVDFINPVVNGVVLSTCETICSASCSCLGFFYGNGSGSCYLIEHHFGSMVSSSNNKTDDKLGFIKTISSISSSGNEGDNSSSDFPVIGMILLPTSGILVIVAAAILMSRRYRNHKMRPRSKKLGGKSYSDDLDMFSIAGLPVRFDHEDLVEATMDFSTPIGSGGFGTVYKGVLRDKTVVAVKKITALGAQGKKEFGTEIAIIGNIHHVNLVKLKGFCAHGRERFLVYEYMSRGSLDRTLFCPGPPMEWQERFEIAVGTARGLAYLHSGCEHKIIHCDVKPENILLSDSMQVKISDFGLSKLLSPEQSGFFTTMRGTRGYLAPEWLTNAAISDKTDVYSYGMVLLELIQGRKNCAQAPSHDPGNPSTSTDGRSSNSSRSQNQNHHHPRARALYFPLKALEMHEEGRYLDLVEPRLAGRVTNDEAEKLVKVALCCLHEDPTLRPTMVNVVAMLEGTLSVSEPRLECLNFLRFYGRRFTEPSTVVTGAEIEVPSGFMVANVDSSCPSVSPNSFSYTSSQQVSGPR</sequence>
<evidence type="ECO:0000313" key="26">
    <source>
        <dbReference type="Proteomes" id="UP001408789"/>
    </source>
</evidence>
<keyword evidence="11 20" id="KW-0472">Membrane</keyword>
<keyword evidence="7 17" id="KW-0547">Nucleotide-binding</keyword>
<dbReference type="CDD" id="cd00028">
    <property type="entry name" value="B_lectin"/>
    <property type="match status" value="1"/>
</dbReference>
<dbReference type="PIRSF" id="PIRSF000641">
    <property type="entry name" value="SRK"/>
    <property type="match status" value="1"/>
</dbReference>
<keyword evidence="10 20" id="KW-1133">Transmembrane helix</keyword>
<dbReference type="InterPro" id="IPR003609">
    <property type="entry name" value="Pan_app"/>
</dbReference>
<dbReference type="GO" id="GO:0048544">
    <property type="term" value="P:recognition of pollen"/>
    <property type="evidence" value="ECO:0007669"/>
    <property type="project" value="InterPro"/>
</dbReference>
<evidence type="ECO:0000259" key="24">
    <source>
        <dbReference type="PROSITE" id="PS50948"/>
    </source>
</evidence>
<feature type="domain" description="Apple" evidence="24">
    <location>
        <begin position="332"/>
        <end position="422"/>
    </location>
</feature>
<dbReference type="Gene3D" id="3.30.200.20">
    <property type="entry name" value="Phosphorylase Kinase, domain 1"/>
    <property type="match status" value="1"/>
</dbReference>
<keyword evidence="3" id="KW-0245">EGF-like domain</keyword>
<comment type="similarity">
    <text evidence="17">Belongs to the protein kinase superfamily. Ser/Thr protein kinase family.</text>
</comment>
<proteinExistence type="inferred from homology"/>
<feature type="region of interest" description="Disordered" evidence="19">
    <location>
        <begin position="856"/>
        <end position="876"/>
    </location>
</feature>
<dbReference type="Gene3D" id="1.10.510.10">
    <property type="entry name" value="Transferase(Phosphotransferase) domain 1"/>
    <property type="match status" value="1"/>
</dbReference>
<evidence type="ECO:0000256" key="17">
    <source>
        <dbReference type="PIRNR" id="PIRNR000641"/>
    </source>
</evidence>
<evidence type="ECO:0000256" key="21">
    <source>
        <dbReference type="SAM" id="SignalP"/>
    </source>
</evidence>
<keyword evidence="6 21" id="KW-0732">Signal</keyword>
<comment type="caution">
    <text evidence="25">The sequence shown here is derived from an EMBL/GenBank/DDBJ whole genome shotgun (WGS) entry which is preliminary data.</text>
</comment>
<evidence type="ECO:0000256" key="7">
    <source>
        <dbReference type="ARBA" id="ARBA00022741"/>
    </source>
</evidence>
<dbReference type="InterPro" id="IPR000719">
    <property type="entry name" value="Prot_kinase_dom"/>
</dbReference>
<dbReference type="InterPro" id="IPR036426">
    <property type="entry name" value="Bulb-type_lectin_dom_sf"/>
</dbReference>
<feature type="compositionally biased region" description="Polar residues" evidence="19">
    <location>
        <begin position="866"/>
        <end position="876"/>
    </location>
</feature>
<dbReference type="InterPro" id="IPR008271">
    <property type="entry name" value="Ser/Thr_kinase_AS"/>
</dbReference>
<feature type="compositionally biased region" description="Low complexity" evidence="19">
    <location>
        <begin position="856"/>
        <end position="865"/>
    </location>
</feature>
<evidence type="ECO:0000256" key="5">
    <source>
        <dbReference type="ARBA" id="ARBA00022692"/>
    </source>
</evidence>
<dbReference type="PROSITE" id="PS00107">
    <property type="entry name" value="PROTEIN_KINASE_ATP"/>
    <property type="match status" value="1"/>
</dbReference>
<dbReference type="InterPro" id="IPR011009">
    <property type="entry name" value="Kinase-like_dom_sf"/>
</dbReference>
<comment type="subcellular location">
    <subcellularLocation>
        <location evidence="1">Membrane</location>
        <topology evidence="1">Single-pass membrane protein</topology>
    </subcellularLocation>
</comment>
<feature type="binding site" evidence="18">
    <location>
        <position position="537"/>
    </location>
    <ligand>
        <name>ATP</name>
        <dbReference type="ChEBI" id="CHEBI:30616"/>
    </ligand>
</feature>
<feature type="compositionally biased region" description="Low complexity" evidence="19">
    <location>
        <begin position="725"/>
        <end position="735"/>
    </location>
</feature>
<dbReference type="PROSITE" id="PS50011">
    <property type="entry name" value="PROTEIN_KINASE_DOM"/>
    <property type="match status" value="1"/>
</dbReference>
<evidence type="ECO:0000256" key="8">
    <source>
        <dbReference type="ARBA" id="ARBA00022777"/>
    </source>
</evidence>
<keyword evidence="5 20" id="KW-0812">Transmembrane</keyword>
<evidence type="ECO:0000256" key="13">
    <source>
        <dbReference type="ARBA" id="ARBA00023170"/>
    </source>
</evidence>
<dbReference type="FunFam" id="3.30.200.20:FF:000178">
    <property type="entry name" value="serine/threonine-protein kinase PBS1-like"/>
    <property type="match status" value="1"/>
</dbReference>
<dbReference type="SUPFAM" id="SSF51110">
    <property type="entry name" value="alpha-D-mannose-specific plant lectins"/>
    <property type="match status" value="1"/>
</dbReference>
<dbReference type="PROSITE" id="PS50948">
    <property type="entry name" value="PAN"/>
    <property type="match status" value="1"/>
</dbReference>
<evidence type="ECO:0000256" key="2">
    <source>
        <dbReference type="ARBA" id="ARBA00022527"/>
    </source>
</evidence>
<evidence type="ECO:0000259" key="23">
    <source>
        <dbReference type="PROSITE" id="PS50927"/>
    </source>
</evidence>
<dbReference type="Gene3D" id="2.90.10.30">
    <property type="match status" value="1"/>
</dbReference>
<protein>
    <recommendedName>
        <fullName evidence="17">Receptor-like serine/threonine-protein kinase</fullName>
        <ecNumber evidence="17">2.7.11.1</ecNumber>
    </recommendedName>
</protein>
<feature type="chain" id="PRO_5043048267" description="Receptor-like serine/threonine-protein kinase" evidence="21">
    <location>
        <begin position="22"/>
        <end position="876"/>
    </location>
</feature>
<keyword evidence="9 17" id="KW-0067">ATP-binding</keyword>
<evidence type="ECO:0000256" key="15">
    <source>
        <dbReference type="ARBA" id="ARBA00047899"/>
    </source>
</evidence>
<organism evidence="25 26">
    <name type="scientific">Deinandra increscens subsp. villosa</name>
    <dbReference type="NCBI Taxonomy" id="3103831"/>
    <lineage>
        <taxon>Eukaryota</taxon>
        <taxon>Viridiplantae</taxon>
        <taxon>Streptophyta</taxon>
        <taxon>Embryophyta</taxon>
        <taxon>Tracheophyta</taxon>
        <taxon>Spermatophyta</taxon>
        <taxon>Magnoliopsida</taxon>
        <taxon>eudicotyledons</taxon>
        <taxon>Gunneridae</taxon>
        <taxon>Pentapetalae</taxon>
        <taxon>asterids</taxon>
        <taxon>campanulids</taxon>
        <taxon>Asterales</taxon>
        <taxon>Asteraceae</taxon>
        <taxon>Asteroideae</taxon>
        <taxon>Heliantheae alliance</taxon>
        <taxon>Madieae</taxon>
        <taxon>Madiinae</taxon>
        <taxon>Deinandra</taxon>
    </lineage>
</organism>
<evidence type="ECO:0000313" key="25">
    <source>
        <dbReference type="EMBL" id="KAK9051013.1"/>
    </source>
</evidence>
<dbReference type="InterPro" id="IPR001480">
    <property type="entry name" value="Bulb-type_lectin_dom"/>
</dbReference>
<dbReference type="PROSITE" id="PS50927">
    <property type="entry name" value="BULB_LECTIN"/>
    <property type="match status" value="1"/>
</dbReference>
<keyword evidence="13" id="KW-0675">Receptor</keyword>
<dbReference type="GO" id="GO:0004674">
    <property type="term" value="F:protein serine/threonine kinase activity"/>
    <property type="evidence" value="ECO:0007669"/>
    <property type="project" value="UniProtKB-KW"/>
</dbReference>
<evidence type="ECO:0000259" key="22">
    <source>
        <dbReference type="PROSITE" id="PS50011"/>
    </source>
</evidence>
<dbReference type="PROSITE" id="PS00108">
    <property type="entry name" value="PROTEIN_KINASE_ST"/>
    <property type="match status" value="1"/>
</dbReference>
<dbReference type="PANTHER" id="PTHR47976">
    <property type="entry name" value="G-TYPE LECTIN S-RECEPTOR-LIKE SERINE/THREONINE-PROTEIN KINASE SD2-5"/>
    <property type="match status" value="1"/>
</dbReference>
<evidence type="ECO:0000256" key="16">
    <source>
        <dbReference type="ARBA" id="ARBA00048679"/>
    </source>
</evidence>
<comment type="catalytic activity">
    <reaction evidence="16 17">
        <text>L-seryl-[protein] + ATP = O-phospho-L-seryl-[protein] + ADP + H(+)</text>
        <dbReference type="Rhea" id="RHEA:17989"/>
        <dbReference type="Rhea" id="RHEA-COMP:9863"/>
        <dbReference type="Rhea" id="RHEA-COMP:11604"/>
        <dbReference type="ChEBI" id="CHEBI:15378"/>
        <dbReference type="ChEBI" id="CHEBI:29999"/>
        <dbReference type="ChEBI" id="CHEBI:30616"/>
        <dbReference type="ChEBI" id="CHEBI:83421"/>
        <dbReference type="ChEBI" id="CHEBI:456216"/>
        <dbReference type="EC" id="2.7.11.1"/>
    </reaction>
</comment>
<dbReference type="SMART" id="SM00220">
    <property type="entry name" value="S_TKc"/>
    <property type="match status" value="1"/>
</dbReference>
<dbReference type="EMBL" id="JBCNJP010000027">
    <property type="protein sequence ID" value="KAK9051013.1"/>
    <property type="molecule type" value="Genomic_DNA"/>
</dbReference>
<dbReference type="GO" id="GO:0016020">
    <property type="term" value="C:membrane"/>
    <property type="evidence" value="ECO:0007669"/>
    <property type="project" value="UniProtKB-SubCell"/>
</dbReference>
<evidence type="ECO:0000256" key="19">
    <source>
        <dbReference type="SAM" id="MobiDB-lite"/>
    </source>
</evidence>
<dbReference type="InterPro" id="IPR024171">
    <property type="entry name" value="SRK-like_kinase"/>
</dbReference>
<feature type="region of interest" description="Disordered" evidence="19">
    <location>
        <begin position="707"/>
        <end position="740"/>
    </location>
</feature>
<evidence type="ECO:0000256" key="4">
    <source>
        <dbReference type="ARBA" id="ARBA00022679"/>
    </source>
</evidence>
<evidence type="ECO:0000256" key="14">
    <source>
        <dbReference type="ARBA" id="ARBA00023180"/>
    </source>
</evidence>
<dbReference type="FunFam" id="1.10.510.10:FF:000621">
    <property type="entry name" value="Serine/threonine-protein kinase"/>
    <property type="match status" value="1"/>
</dbReference>
<dbReference type="AlphaFoldDB" id="A0AAP0GIL5"/>
<keyword evidence="12" id="KW-1015">Disulfide bond</keyword>
<evidence type="ECO:0000256" key="12">
    <source>
        <dbReference type="ARBA" id="ARBA00023157"/>
    </source>
</evidence>
<feature type="signal peptide" evidence="21">
    <location>
        <begin position="1"/>
        <end position="21"/>
    </location>
</feature>
<keyword evidence="14" id="KW-0325">Glycoprotein</keyword>
<feature type="domain" description="Bulb-type lectin" evidence="23">
    <location>
        <begin position="39"/>
        <end position="152"/>
    </location>
</feature>
<dbReference type="InterPro" id="IPR051343">
    <property type="entry name" value="G-type_lectin_kinases/EP1-like"/>
</dbReference>
<dbReference type="PANTHER" id="PTHR47976:SF60">
    <property type="entry name" value="RECEPTOR-LIKE SERINE_THREONINE-PROTEIN KINASE"/>
    <property type="match status" value="1"/>
</dbReference>
<dbReference type="Pfam" id="PF01453">
    <property type="entry name" value="B_lectin"/>
    <property type="match status" value="1"/>
</dbReference>
<gene>
    <name evidence="25" type="ORF">SSX86_027638</name>
</gene>
<keyword evidence="4 17" id="KW-0808">Transferase</keyword>
<keyword evidence="26" id="KW-1185">Reference proteome</keyword>
<comment type="catalytic activity">
    <reaction evidence="15 17">
        <text>L-threonyl-[protein] + ATP = O-phospho-L-threonyl-[protein] + ADP + H(+)</text>
        <dbReference type="Rhea" id="RHEA:46608"/>
        <dbReference type="Rhea" id="RHEA-COMP:11060"/>
        <dbReference type="Rhea" id="RHEA-COMP:11605"/>
        <dbReference type="ChEBI" id="CHEBI:15378"/>
        <dbReference type="ChEBI" id="CHEBI:30013"/>
        <dbReference type="ChEBI" id="CHEBI:30616"/>
        <dbReference type="ChEBI" id="CHEBI:61977"/>
        <dbReference type="ChEBI" id="CHEBI:456216"/>
        <dbReference type="EC" id="2.7.11.1"/>
    </reaction>
</comment>
<dbReference type="SMART" id="SM00108">
    <property type="entry name" value="B_lectin"/>
    <property type="match status" value="1"/>
</dbReference>
<dbReference type="InterPro" id="IPR000858">
    <property type="entry name" value="S_locus_glycoprot_dom"/>
</dbReference>
<evidence type="ECO:0000256" key="6">
    <source>
        <dbReference type="ARBA" id="ARBA00022729"/>
    </source>
</evidence>
<evidence type="ECO:0000256" key="3">
    <source>
        <dbReference type="ARBA" id="ARBA00022536"/>
    </source>
</evidence>
<dbReference type="Pfam" id="PF00954">
    <property type="entry name" value="S_locus_glycop"/>
    <property type="match status" value="1"/>
</dbReference>
<dbReference type="Proteomes" id="UP001408789">
    <property type="component" value="Unassembled WGS sequence"/>
</dbReference>
<keyword evidence="2 17" id="KW-0723">Serine/threonine-protein kinase</keyword>
<feature type="domain" description="Protein kinase" evidence="22">
    <location>
        <begin position="508"/>
        <end position="816"/>
    </location>
</feature>
<dbReference type="SUPFAM" id="SSF56112">
    <property type="entry name" value="Protein kinase-like (PK-like)"/>
    <property type="match status" value="1"/>
</dbReference>
<feature type="transmembrane region" description="Helical" evidence="20">
    <location>
        <begin position="440"/>
        <end position="461"/>
    </location>
</feature>
<evidence type="ECO:0000256" key="18">
    <source>
        <dbReference type="PROSITE-ProRule" id="PRU10141"/>
    </source>
</evidence>